<sequence length="383" mass="41676">MLDSLTDRTVPTALPQVDVVLARHGARGQRWLDAMWQGDPLADRVVDDGALDVRRALAHGIDAVGAPSAALVDLFAALDTPPRWLDRDRCDRAARHLARQASQYGIVLGAASLLSGAQSSIAGKPLTFTGRYASNAAVRSIEVGSWLGGVMTPGGMQRDAPGFAQTVRVRLIHAHVRAHLSRDPDWDAAAWGLPICQPYMSFTLAEFCSIALRAMRRLGVRYTDDELVDIHHLWRYTGHVVGVAPDHLPVTPEDYARIEDLYALTADGPDDGDRTFVAALTDFQAAEAARFVPRPLARPLIHGLQRAFVGDAIADDLAVPDTPWKHAPRLLGPLTALGYAAHDGLIPGGRARRTGRALRRQPVELARLRRTYAVDHELVDDVA</sequence>
<proteinExistence type="predicted"/>
<dbReference type="RefSeq" id="WP_354698039.1">
    <property type="nucleotide sequence ID" value="NZ_CP114014.1"/>
</dbReference>
<gene>
    <name evidence="2" type="ORF">DSM112329_03701</name>
</gene>
<accession>A0AAU7AYV0</accession>
<name>A0AAU7AYV0_9ACTN</name>
<dbReference type="EMBL" id="CP114014">
    <property type="protein sequence ID" value="XAY06823.1"/>
    <property type="molecule type" value="Genomic_DNA"/>
</dbReference>
<dbReference type="PANTHER" id="PTHR37539">
    <property type="entry name" value="SECRETED PROTEIN-RELATED"/>
    <property type="match status" value="1"/>
</dbReference>
<dbReference type="Pfam" id="PF09995">
    <property type="entry name" value="MPAB_Lcp_cat"/>
    <property type="match status" value="1"/>
</dbReference>
<dbReference type="GO" id="GO:0016491">
    <property type="term" value="F:oxidoreductase activity"/>
    <property type="evidence" value="ECO:0007669"/>
    <property type="project" value="InterPro"/>
</dbReference>
<dbReference type="PANTHER" id="PTHR37539:SF1">
    <property type="entry name" value="ER-BOUND OXYGENASE MPAB_MPAB'_RUBBER OXYGENASE CATALYTIC DOMAIN-CONTAINING PROTEIN"/>
    <property type="match status" value="1"/>
</dbReference>
<feature type="domain" description="ER-bound oxygenase mpaB/mpaB'/Rubber oxygenase catalytic" evidence="1">
    <location>
        <begin position="111"/>
        <end position="330"/>
    </location>
</feature>
<dbReference type="KEGG" id="parq:DSM112329_03701"/>
<protein>
    <recommendedName>
        <fullName evidence="1">ER-bound oxygenase mpaB/mpaB'/Rubber oxygenase catalytic domain-containing protein</fullName>
    </recommendedName>
</protein>
<dbReference type="AlphaFoldDB" id="A0AAU7AYV0"/>
<evidence type="ECO:0000313" key="2">
    <source>
        <dbReference type="EMBL" id="XAY06823.1"/>
    </source>
</evidence>
<dbReference type="InterPro" id="IPR037473">
    <property type="entry name" value="Lcp-like"/>
</dbReference>
<dbReference type="InterPro" id="IPR018713">
    <property type="entry name" value="MPAB/Lcp_cat_dom"/>
</dbReference>
<evidence type="ECO:0000259" key="1">
    <source>
        <dbReference type="Pfam" id="PF09995"/>
    </source>
</evidence>
<reference evidence="2" key="1">
    <citation type="submission" date="2022-12" db="EMBL/GenBank/DDBJ databases">
        <title>Paraconexibacter alkalitolerans sp. nov. and Baekduia alba sp. nov., isolated from soil and emended description of the genera Paraconexibacter (Chun et al., 2020) and Baekduia (An et al., 2020).</title>
        <authorList>
            <person name="Vieira S."/>
            <person name="Huber K.J."/>
            <person name="Geppert A."/>
            <person name="Wolf J."/>
            <person name="Neumann-Schaal M."/>
            <person name="Muesken M."/>
            <person name="Overmann J."/>
        </authorList>
    </citation>
    <scope>NUCLEOTIDE SEQUENCE</scope>
    <source>
        <strain evidence="2">AEG42_29</strain>
    </source>
</reference>
<organism evidence="2">
    <name type="scientific">Paraconexibacter sp. AEG42_29</name>
    <dbReference type="NCBI Taxonomy" id="2997339"/>
    <lineage>
        <taxon>Bacteria</taxon>
        <taxon>Bacillati</taxon>
        <taxon>Actinomycetota</taxon>
        <taxon>Thermoleophilia</taxon>
        <taxon>Solirubrobacterales</taxon>
        <taxon>Paraconexibacteraceae</taxon>
        <taxon>Paraconexibacter</taxon>
    </lineage>
</organism>